<proteinExistence type="predicted"/>
<evidence type="ECO:0000313" key="3">
    <source>
        <dbReference type="Proteomes" id="UP001303760"/>
    </source>
</evidence>
<accession>A0AAN7HFL6</accession>
<name>A0AAN7HFL6_9PEZI</name>
<dbReference type="PROSITE" id="PS50181">
    <property type="entry name" value="FBOX"/>
    <property type="match status" value="1"/>
</dbReference>
<dbReference type="InterPro" id="IPR036047">
    <property type="entry name" value="F-box-like_dom_sf"/>
</dbReference>
<dbReference type="InterPro" id="IPR001810">
    <property type="entry name" value="F-box_dom"/>
</dbReference>
<dbReference type="Proteomes" id="UP001303760">
    <property type="component" value="Unassembled WGS sequence"/>
</dbReference>
<dbReference type="SMART" id="SM00256">
    <property type="entry name" value="FBOX"/>
    <property type="match status" value="1"/>
</dbReference>
<sequence length="724" mass="80608">MAAPGGSVPGAQLNAPDQEWEEKFKAMLAEGRELMDSDNGEYSRALPVIMEAVNMCPCDPAGNGNARHGKDKSCNISQCIDAVRSDDCGALYRVAKGPCACGYSWPSCIRPEHAIALDALAECLDKAGQHVSAFSTALGIIRLDPASAVGYCRAAKILRYLLKKKHPQKSNTAVTRSLAVILKDAKLPSADMLRDVLNRFVSSGLWSRNHYGNGLNDSYDVILHMIAHSLKISAARTDPVKKLPLEVLSSIFAQLDTTSLIKCIQVNKQWNQVVLRDSSLWVDMRLSRPQNPKTHFRRFLQQRPGIRTLAIHDASDFQVTETKLSCMMYGLRQLKRLYLNSGKTFPAIQKLAFKGIEGRAAASLTQLSIVGFDSEEPVQKLIEVTRNTLETLDLVKTGQQVNQIFKKFSFPKLKKLRIISGYLPEEVSPDVPTIETEFVVLATPNLEQFHLDGFAVAWRVERSGPSPLTVAAKNSLWPSLRGIIVGPELIYSNHAQFYSWHSRIVPPFTSNMRSIEILGNNLDIVSNVLFAVDAENPPPGGLSFTDLPEPHILINLEVFRCLTRQIHDMELLKDLIGPAAKAGSLKVFELCGQLPYTPSYIRDPAKDLSFALSENLHTLGFHSFNFFHDSTNSLGTNRAFDGQPFIDWLDCFPKLHTVCAYPGRWEATDVFMMQLIAHPRVKVLHQDVLRGVAWDEACRLAELYGVELHHTPNFVPAGWPMLED</sequence>
<dbReference type="SUPFAM" id="SSF81383">
    <property type="entry name" value="F-box domain"/>
    <property type="match status" value="1"/>
</dbReference>
<evidence type="ECO:0000313" key="2">
    <source>
        <dbReference type="EMBL" id="KAK4241638.1"/>
    </source>
</evidence>
<feature type="domain" description="F-box" evidence="1">
    <location>
        <begin position="237"/>
        <end position="284"/>
    </location>
</feature>
<reference evidence="2" key="1">
    <citation type="journal article" date="2023" name="Mol. Phylogenet. Evol.">
        <title>Genome-scale phylogeny and comparative genomics of the fungal order Sordariales.</title>
        <authorList>
            <person name="Hensen N."/>
            <person name="Bonometti L."/>
            <person name="Westerberg I."/>
            <person name="Brannstrom I.O."/>
            <person name="Guillou S."/>
            <person name="Cros-Aarteil S."/>
            <person name="Calhoun S."/>
            <person name="Haridas S."/>
            <person name="Kuo A."/>
            <person name="Mondo S."/>
            <person name="Pangilinan J."/>
            <person name="Riley R."/>
            <person name="LaButti K."/>
            <person name="Andreopoulos B."/>
            <person name="Lipzen A."/>
            <person name="Chen C."/>
            <person name="Yan M."/>
            <person name="Daum C."/>
            <person name="Ng V."/>
            <person name="Clum A."/>
            <person name="Steindorff A."/>
            <person name="Ohm R.A."/>
            <person name="Martin F."/>
            <person name="Silar P."/>
            <person name="Natvig D.O."/>
            <person name="Lalanne C."/>
            <person name="Gautier V."/>
            <person name="Ament-Velasquez S.L."/>
            <person name="Kruys A."/>
            <person name="Hutchinson M.I."/>
            <person name="Powell A.J."/>
            <person name="Barry K."/>
            <person name="Miller A.N."/>
            <person name="Grigoriev I.V."/>
            <person name="Debuchy R."/>
            <person name="Gladieux P."/>
            <person name="Hiltunen Thoren M."/>
            <person name="Johannesson H."/>
        </authorList>
    </citation>
    <scope>NUCLEOTIDE SEQUENCE</scope>
    <source>
        <strain evidence="2">CBS 532.94</strain>
    </source>
</reference>
<evidence type="ECO:0000259" key="1">
    <source>
        <dbReference type="PROSITE" id="PS50181"/>
    </source>
</evidence>
<keyword evidence="3" id="KW-1185">Reference proteome</keyword>
<gene>
    <name evidence="2" type="ORF">C8A03DRAFT_30221</name>
</gene>
<comment type="caution">
    <text evidence="2">The sequence shown here is derived from an EMBL/GenBank/DDBJ whole genome shotgun (WGS) entry which is preliminary data.</text>
</comment>
<dbReference type="EMBL" id="MU860019">
    <property type="protein sequence ID" value="KAK4241638.1"/>
    <property type="molecule type" value="Genomic_DNA"/>
</dbReference>
<dbReference type="Pfam" id="PF12937">
    <property type="entry name" value="F-box-like"/>
    <property type="match status" value="1"/>
</dbReference>
<reference evidence="2" key="2">
    <citation type="submission" date="2023-05" db="EMBL/GenBank/DDBJ databases">
        <authorList>
            <consortium name="Lawrence Berkeley National Laboratory"/>
            <person name="Steindorff A."/>
            <person name="Hensen N."/>
            <person name="Bonometti L."/>
            <person name="Westerberg I."/>
            <person name="Brannstrom I.O."/>
            <person name="Guillou S."/>
            <person name="Cros-Aarteil S."/>
            <person name="Calhoun S."/>
            <person name="Haridas S."/>
            <person name="Kuo A."/>
            <person name="Mondo S."/>
            <person name="Pangilinan J."/>
            <person name="Riley R."/>
            <person name="Labutti K."/>
            <person name="Andreopoulos B."/>
            <person name="Lipzen A."/>
            <person name="Chen C."/>
            <person name="Yanf M."/>
            <person name="Daum C."/>
            <person name="Ng V."/>
            <person name="Clum A."/>
            <person name="Ohm R."/>
            <person name="Martin F."/>
            <person name="Silar P."/>
            <person name="Natvig D."/>
            <person name="Lalanne C."/>
            <person name="Gautier V."/>
            <person name="Ament-Velasquez S.L."/>
            <person name="Kruys A."/>
            <person name="Hutchinson M.I."/>
            <person name="Powell A.J."/>
            <person name="Barry K."/>
            <person name="Miller A.N."/>
            <person name="Grigoriev I.V."/>
            <person name="Debuchy R."/>
            <person name="Gladieux P."/>
            <person name="Thoren M.H."/>
            <person name="Johannesson H."/>
        </authorList>
    </citation>
    <scope>NUCLEOTIDE SEQUENCE</scope>
    <source>
        <strain evidence="2">CBS 532.94</strain>
    </source>
</reference>
<organism evidence="2 3">
    <name type="scientific">Achaetomium macrosporum</name>
    <dbReference type="NCBI Taxonomy" id="79813"/>
    <lineage>
        <taxon>Eukaryota</taxon>
        <taxon>Fungi</taxon>
        <taxon>Dikarya</taxon>
        <taxon>Ascomycota</taxon>
        <taxon>Pezizomycotina</taxon>
        <taxon>Sordariomycetes</taxon>
        <taxon>Sordariomycetidae</taxon>
        <taxon>Sordariales</taxon>
        <taxon>Chaetomiaceae</taxon>
        <taxon>Achaetomium</taxon>
    </lineage>
</organism>
<dbReference type="AlphaFoldDB" id="A0AAN7HFL6"/>
<dbReference type="Gene3D" id="1.20.1280.50">
    <property type="match status" value="1"/>
</dbReference>
<protein>
    <recommendedName>
        <fullName evidence="1">F-box domain-containing protein</fullName>
    </recommendedName>
</protein>